<evidence type="ECO:0000313" key="3">
    <source>
        <dbReference type="Proteomes" id="UP000008152"/>
    </source>
</evidence>
<feature type="transmembrane region" description="Helical" evidence="1">
    <location>
        <begin position="215"/>
        <end position="234"/>
    </location>
</feature>
<keyword evidence="1" id="KW-1133">Transmembrane helix</keyword>
<reference evidence="2 3" key="1">
    <citation type="submission" date="2007-08" db="EMBL/GenBank/DDBJ databases">
        <authorList>
            <consortium name="The Vibrio harveyi Genome Sequencing Project"/>
            <person name="Bassler B."/>
            <person name="Clifton S.W."/>
            <person name="Fulton L."/>
            <person name="Delehaunty K."/>
            <person name="Fronick C."/>
            <person name="Harrison M."/>
            <person name="Markivic C."/>
            <person name="Fulton R."/>
            <person name="Tin-Wollam A.-M."/>
            <person name="Shah N."/>
            <person name="Pepin K."/>
            <person name="Nash W."/>
            <person name="Thiruvilangam P."/>
            <person name="Bhonagiri V."/>
            <person name="Waters C."/>
            <person name="Tu K.C."/>
            <person name="Irgon J."/>
            <person name="Wilson R.K."/>
        </authorList>
    </citation>
    <scope>NUCLEOTIDE SEQUENCE [LARGE SCALE GENOMIC DNA]</scope>
    <source>
        <strain evidence="3">ATCC BAA-1116 / BB120</strain>
    </source>
</reference>
<accession>A7N8I9</accession>
<dbReference type="EMBL" id="CP000790">
    <property type="protein sequence ID" value="ABU73661.1"/>
    <property type="molecule type" value="Genomic_DNA"/>
</dbReference>
<evidence type="ECO:0000313" key="2">
    <source>
        <dbReference type="EMBL" id="ABU73661.1"/>
    </source>
</evidence>
<dbReference type="Proteomes" id="UP000008152">
    <property type="component" value="Chromosome II"/>
</dbReference>
<evidence type="ECO:0000256" key="1">
    <source>
        <dbReference type="SAM" id="Phobius"/>
    </source>
</evidence>
<dbReference type="KEGG" id="vha:VIBHAR_05767"/>
<gene>
    <name evidence="2" type="ordered locus">VIBHAR_05767</name>
</gene>
<name>A7N8I9_VIBC1</name>
<proteinExistence type="predicted"/>
<dbReference type="RefSeq" id="WP_012129356.1">
    <property type="nucleotide sequence ID" value="NC_009784.1"/>
</dbReference>
<dbReference type="PATRIC" id="fig|338187.25.peg.4511"/>
<organism evidence="2 3">
    <name type="scientific">Vibrio campbellii (strain ATCC BAA-1116)</name>
    <dbReference type="NCBI Taxonomy" id="2902295"/>
    <lineage>
        <taxon>Bacteria</taxon>
        <taxon>Pseudomonadati</taxon>
        <taxon>Pseudomonadota</taxon>
        <taxon>Gammaproteobacteria</taxon>
        <taxon>Vibrionales</taxon>
        <taxon>Vibrionaceae</taxon>
        <taxon>Vibrio</taxon>
    </lineage>
</organism>
<keyword evidence="1" id="KW-0472">Membrane</keyword>
<feature type="transmembrane region" description="Helical" evidence="1">
    <location>
        <begin position="12"/>
        <end position="34"/>
    </location>
</feature>
<protein>
    <submittedName>
        <fullName evidence="2">Uncharacterized protein</fullName>
    </submittedName>
</protein>
<dbReference type="AlphaFoldDB" id="A7N8I9"/>
<sequence>MLEYFRKVEKSVPVGVLGLAVGVISIIVGIYYAAIYETKPQLDFVVTSNSSVLDIKESVGNLDVLYKGESLNESNRSLSILTFRVINRGNDSILNSYYDDLNPVGFVLNNGTLAENASIVNSSDHYFEKNVKFEYSKDGKVTLPKVIIDSGQYFTVKLLVLHHSNEIPFITSVGKVAKVDSINVLTSIEASEDSSWLSKNFSGDLYMQLVRTVCYGMVFLISLIMFVMIIALLSSSKDKRKRKKLVASYQDVNQHKLSSEDDYLFNLYIENDGIELKFLYRHLADTELLMQRIESKVDVESLEKLEELAYISLEERTISKSRVFLFNDFMQYLQRKDAVPVYSTFKADDFEFESVIPTEADSGT</sequence>
<keyword evidence="1" id="KW-0812">Transmembrane</keyword>